<keyword evidence="7" id="KW-1185">Reference proteome</keyword>
<dbReference type="InterPro" id="IPR018060">
    <property type="entry name" value="HTH_AraC"/>
</dbReference>
<reference evidence="7" key="1">
    <citation type="submission" date="2017-01" db="EMBL/GenBank/DDBJ databases">
        <authorList>
            <person name="Varghese N."/>
            <person name="Submissions S."/>
        </authorList>
    </citation>
    <scope>NUCLEOTIDE SEQUENCE [LARGE SCALE GENOMIC DNA]</scope>
    <source>
        <strain evidence="7">ATCC 51758</strain>
    </source>
</reference>
<dbReference type="AlphaFoldDB" id="A0A1N6YKB2"/>
<evidence type="ECO:0000256" key="4">
    <source>
        <dbReference type="SAM" id="MobiDB-lite"/>
    </source>
</evidence>
<dbReference type="Gene3D" id="3.40.50.880">
    <property type="match status" value="1"/>
</dbReference>
<dbReference type="PANTHER" id="PTHR46796">
    <property type="entry name" value="HTH-TYPE TRANSCRIPTIONAL ACTIVATOR RHAS-RELATED"/>
    <property type="match status" value="1"/>
</dbReference>
<evidence type="ECO:0000313" key="7">
    <source>
        <dbReference type="Proteomes" id="UP000186819"/>
    </source>
</evidence>
<evidence type="ECO:0000256" key="1">
    <source>
        <dbReference type="ARBA" id="ARBA00023015"/>
    </source>
</evidence>
<dbReference type="InterPro" id="IPR029062">
    <property type="entry name" value="Class_I_gatase-like"/>
</dbReference>
<gene>
    <name evidence="6" type="ORF">SAMN05421829_110120</name>
</gene>
<accession>A0A1N6YKB2</accession>
<dbReference type="CDD" id="cd03136">
    <property type="entry name" value="GATase1_AraC_ArgR_like"/>
    <property type="match status" value="1"/>
</dbReference>
<keyword evidence="1" id="KW-0805">Transcription regulation</keyword>
<dbReference type="SUPFAM" id="SSF46689">
    <property type="entry name" value="Homeodomain-like"/>
    <property type="match status" value="2"/>
</dbReference>
<protein>
    <submittedName>
        <fullName evidence="6">Transcriptional regulator, AraC family</fullName>
    </submittedName>
</protein>
<evidence type="ECO:0000313" key="6">
    <source>
        <dbReference type="EMBL" id="SIR15043.1"/>
    </source>
</evidence>
<dbReference type="PRINTS" id="PR00032">
    <property type="entry name" value="HTHARAC"/>
</dbReference>
<dbReference type="Proteomes" id="UP000186819">
    <property type="component" value="Unassembled WGS sequence"/>
</dbReference>
<dbReference type="SMART" id="SM00342">
    <property type="entry name" value="HTH_ARAC"/>
    <property type="match status" value="1"/>
</dbReference>
<evidence type="ECO:0000259" key="5">
    <source>
        <dbReference type="PROSITE" id="PS01124"/>
    </source>
</evidence>
<evidence type="ECO:0000256" key="3">
    <source>
        <dbReference type="ARBA" id="ARBA00023163"/>
    </source>
</evidence>
<dbReference type="InterPro" id="IPR009057">
    <property type="entry name" value="Homeodomain-like_sf"/>
</dbReference>
<feature type="region of interest" description="Disordered" evidence="4">
    <location>
        <begin position="321"/>
        <end position="348"/>
    </location>
</feature>
<dbReference type="PROSITE" id="PS00041">
    <property type="entry name" value="HTH_ARAC_FAMILY_1"/>
    <property type="match status" value="1"/>
</dbReference>
<dbReference type="Gene3D" id="1.10.10.60">
    <property type="entry name" value="Homeodomain-like"/>
    <property type="match status" value="1"/>
</dbReference>
<dbReference type="InterPro" id="IPR050204">
    <property type="entry name" value="AraC_XylS_family_regulators"/>
</dbReference>
<proteinExistence type="predicted"/>
<dbReference type="RefSeq" id="WP_076603060.1">
    <property type="nucleotide sequence ID" value="NZ_FTMD01000010.1"/>
</dbReference>
<organism evidence="6 7">
    <name type="scientific">Aromatoleum tolulyticum</name>
    <dbReference type="NCBI Taxonomy" id="34027"/>
    <lineage>
        <taxon>Bacteria</taxon>
        <taxon>Pseudomonadati</taxon>
        <taxon>Pseudomonadota</taxon>
        <taxon>Betaproteobacteria</taxon>
        <taxon>Rhodocyclales</taxon>
        <taxon>Rhodocyclaceae</taxon>
        <taxon>Aromatoleum</taxon>
    </lineage>
</organism>
<dbReference type="OrthoDB" id="9816344at2"/>
<dbReference type="GO" id="GO:0003700">
    <property type="term" value="F:DNA-binding transcription factor activity"/>
    <property type="evidence" value="ECO:0007669"/>
    <property type="project" value="InterPro"/>
</dbReference>
<feature type="domain" description="HTH araC/xylS-type" evidence="5">
    <location>
        <begin position="227"/>
        <end position="325"/>
    </location>
</feature>
<keyword evidence="2" id="KW-0238">DNA-binding</keyword>
<dbReference type="InterPro" id="IPR018062">
    <property type="entry name" value="HTH_AraC-typ_CS"/>
</dbReference>
<keyword evidence="3" id="KW-0804">Transcription</keyword>
<dbReference type="SUPFAM" id="SSF52317">
    <property type="entry name" value="Class I glutamine amidotransferase-like"/>
    <property type="match status" value="1"/>
</dbReference>
<dbReference type="EMBL" id="FTMD01000010">
    <property type="protein sequence ID" value="SIR15043.1"/>
    <property type="molecule type" value="Genomic_DNA"/>
</dbReference>
<feature type="compositionally biased region" description="Polar residues" evidence="4">
    <location>
        <begin position="326"/>
        <end position="335"/>
    </location>
</feature>
<dbReference type="GO" id="GO:0043565">
    <property type="term" value="F:sequence-specific DNA binding"/>
    <property type="evidence" value="ECO:0007669"/>
    <property type="project" value="InterPro"/>
</dbReference>
<dbReference type="PROSITE" id="PS01124">
    <property type="entry name" value="HTH_ARAC_FAMILY_2"/>
    <property type="match status" value="1"/>
</dbReference>
<name>A0A1N6YKB2_9RHOO</name>
<sequence length="348" mass="37597">MRWDRPVDAERGAQSLDVAVLLLPPVSLGTIGAIVDPFVEANRLGGQRFYDVHLVSADGAPVALPGGGRLSVGGALSALVRCDALVVASDLHQPGTNAADIVSQLKRIARVGAAFCGNRGGTGWLAAAGLLDNRRVAVHWEDMTLYRERHPELVLCASLYEIDADRLTASSSQATLDMMLCVIAQQVSPRLADNVARQLGLDRIRPGHEKQAVPASSRISQHPPKLNEALLVMEANLEEPLGSDEIAECVGISRRQLERLFKQNLDILPSRYYQELRLERARQLIVRTQQSIVQIGLSCGFSSGSHFATAYRAHFGITPREDRSRATLTGSQGTDSRAAGTPPTEPSC</sequence>
<dbReference type="Pfam" id="PF12833">
    <property type="entry name" value="HTH_18"/>
    <property type="match status" value="1"/>
</dbReference>
<dbReference type="STRING" id="34027.SAMN05421829_110120"/>
<evidence type="ECO:0000256" key="2">
    <source>
        <dbReference type="ARBA" id="ARBA00023125"/>
    </source>
</evidence>
<dbReference type="InterPro" id="IPR020449">
    <property type="entry name" value="Tscrpt_reg_AraC-type_HTH"/>
</dbReference>